<comment type="catalytic activity">
    <reaction evidence="13">
        <text>2-oxo-dATP + H2O = 2-oxo-dAMP + diphosphate + H(+)</text>
        <dbReference type="Rhea" id="RHEA:31583"/>
        <dbReference type="ChEBI" id="CHEBI:15377"/>
        <dbReference type="ChEBI" id="CHEBI:15378"/>
        <dbReference type="ChEBI" id="CHEBI:33019"/>
        <dbReference type="ChEBI" id="CHEBI:63212"/>
        <dbReference type="ChEBI" id="CHEBI:77897"/>
        <dbReference type="EC" id="3.6.1.56"/>
    </reaction>
    <physiologicalReaction direction="left-to-right" evidence="13">
        <dbReference type="Rhea" id="RHEA:31584"/>
    </physiologicalReaction>
</comment>
<dbReference type="EMBL" id="JAPEVG010000105">
    <property type="protein sequence ID" value="KAJ8482868.1"/>
    <property type="molecule type" value="Genomic_DNA"/>
</dbReference>
<dbReference type="PRINTS" id="PR00502">
    <property type="entry name" value="NUDIXFAMILY"/>
</dbReference>
<dbReference type="PROSITE" id="PS51462">
    <property type="entry name" value="NUDIX"/>
    <property type="match status" value="1"/>
</dbReference>
<dbReference type="GO" id="GO:0005737">
    <property type="term" value="C:cytoplasm"/>
    <property type="evidence" value="ECO:0007669"/>
    <property type="project" value="UniProtKB-SubCell"/>
</dbReference>
<evidence type="ECO:0000256" key="13">
    <source>
        <dbReference type="ARBA" id="ARBA00024459"/>
    </source>
</evidence>
<dbReference type="GO" id="GO:0046872">
    <property type="term" value="F:metal ion binding"/>
    <property type="evidence" value="ECO:0007669"/>
    <property type="project" value="UniProtKB-KW"/>
</dbReference>
<dbReference type="PANTHER" id="PTHR43758:SF2">
    <property type="entry name" value="OXIDIZED PURINE NUCLEOSIDE TRIPHOSPHATE HYDROLASE"/>
    <property type="match status" value="1"/>
</dbReference>
<dbReference type="AlphaFoldDB" id="A0AAD7TUS1"/>
<evidence type="ECO:0000256" key="4">
    <source>
        <dbReference type="ARBA" id="ARBA00005582"/>
    </source>
</evidence>
<dbReference type="CDD" id="cd03427">
    <property type="entry name" value="NUDIX_MTH1_Nudt1"/>
    <property type="match status" value="1"/>
</dbReference>
<evidence type="ECO:0000256" key="5">
    <source>
        <dbReference type="ARBA" id="ARBA00011245"/>
    </source>
</evidence>
<evidence type="ECO:0000256" key="12">
    <source>
        <dbReference type="ARBA" id="ARBA00024448"/>
    </source>
</evidence>
<comment type="caution">
    <text evidence="29">The sequence shown here is derived from an EMBL/GenBank/DDBJ whole genome shotgun (WGS) entry which is preliminary data.</text>
</comment>
<evidence type="ECO:0000256" key="20">
    <source>
        <dbReference type="ARBA" id="ARBA00030682"/>
    </source>
</evidence>
<dbReference type="InterPro" id="IPR015797">
    <property type="entry name" value="NUDIX_hydrolase-like_dom_sf"/>
</dbReference>
<feature type="domain" description="Nudix hydrolase" evidence="28">
    <location>
        <begin position="17"/>
        <end position="164"/>
    </location>
</feature>
<dbReference type="Proteomes" id="UP001215151">
    <property type="component" value="Unassembled WGS sequence"/>
</dbReference>
<evidence type="ECO:0000256" key="15">
    <source>
        <dbReference type="ARBA" id="ARBA00024596"/>
    </source>
</evidence>
<dbReference type="GO" id="GO:0005634">
    <property type="term" value="C:nucleus"/>
    <property type="evidence" value="ECO:0007669"/>
    <property type="project" value="UniProtKB-SubCell"/>
</dbReference>
<comment type="catalytic activity">
    <reaction evidence="14">
        <text>8-oxo-dGTP + H2O = 8-oxo-dGMP + diphosphate + H(+)</text>
        <dbReference type="Rhea" id="RHEA:31575"/>
        <dbReference type="ChEBI" id="CHEBI:15377"/>
        <dbReference type="ChEBI" id="CHEBI:15378"/>
        <dbReference type="ChEBI" id="CHEBI:33019"/>
        <dbReference type="ChEBI" id="CHEBI:63224"/>
        <dbReference type="ChEBI" id="CHEBI:77896"/>
    </reaction>
    <physiologicalReaction direction="left-to-right" evidence="14">
        <dbReference type="Rhea" id="RHEA:31576"/>
    </physiologicalReaction>
</comment>
<keyword evidence="30" id="KW-1185">Reference proteome</keyword>
<dbReference type="PANTHER" id="PTHR43758">
    <property type="entry name" value="7,8-DIHYDRO-8-OXOGUANINE TRIPHOSPHATASE"/>
    <property type="match status" value="1"/>
</dbReference>
<evidence type="ECO:0000256" key="14">
    <source>
        <dbReference type="ARBA" id="ARBA00024486"/>
    </source>
</evidence>
<keyword evidence="6" id="KW-0963">Cytoplasm</keyword>
<evidence type="ECO:0000313" key="30">
    <source>
        <dbReference type="Proteomes" id="UP001215151"/>
    </source>
</evidence>
<keyword evidence="11" id="KW-0539">Nucleus</keyword>
<dbReference type="PROSITE" id="PS00893">
    <property type="entry name" value="NUDIX_BOX"/>
    <property type="match status" value="1"/>
</dbReference>
<dbReference type="PRINTS" id="PR01403">
    <property type="entry name" value="8OXTPHPHTASE"/>
</dbReference>
<comment type="cofactor">
    <cofactor evidence="1">
        <name>Mg(2+)</name>
        <dbReference type="ChEBI" id="CHEBI:18420"/>
    </cofactor>
</comment>
<keyword evidence="10" id="KW-0694">RNA-binding</keyword>
<evidence type="ECO:0000256" key="17">
    <source>
        <dbReference type="ARBA" id="ARBA00026218"/>
    </source>
</evidence>
<dbReference type="GO" id="GO:0042262">
    <property type="term" value="P:DNA protection"/>
    <property type="evidence" value="ECO:0007669"/>
    <property type="project" value="InterPro"/>
</dbReference>
<comment type="similarity">
    <text evidence="4 27">Belongs to the Nudix hydrolase family.</text>
</comment>
<evidence type="ECO:0000256" key="26">
    <source>
        <dbReference type="ARBA" id="ARBA00053094"/>
    </source>
</evidence>
<organism evidence="29 30">
    <name type="scientific">Trametes cubensis</name>
    <dbReference type="NCBI Taxonomy" id="1111947"/>
    <lineage>
        <taxon>Eukaryota</taxon>
        <taxon>Fungi</taxon>
        <taxon>Dikarya</taxon>
        <taxon>Basidiomycota</taxon>
        <taxon>Agaricomycotina</taxon>
        <taxon>Agaricomycetes</taxon>
        <taxon>Polyporales</taxon>
        <taxon>Polyporaceae</taxon>
        <taxon>Trametes</taxon>
    </lineage>
</organism>
<evidence type="ECO:0000256" key="16">
    <source>
        <dbReference type="ARBA" id="ARBA00026103"/>
    </source>
</evidence>
<proteinExistence type="inferred from homology"/>
<dbReference type="InterPro" id="IPR003563">
    <property type="entry name" value="8ODP"/>
</dbReference>
<evidence type="ECO:0000256" key="11">
    <source>
        <dbReference type="ARBA" id="ARBA00023242"/>
    </source>
</evidence>
<evidence type="ECO:0000256" key="25">
    <source>
        <dbReference type="ARBA" id="ARBA00049032"/>
    </source>
</evidence>
<comment type="subunit">
    <text evidence="5">Monomer.</text>
</comment>
<evidence type="ECO:0000256" key="23">
    <source>
        <dbReference type="ARBA" id="ARBA00048002"/>
    </source>
</evidence>
<evidence type="ECO:0000259" key="28">
    <source>
        <dbReference type="PROSITE" id="PS51462"/>
    </source>
</evidence>
<comment type="subcellular location">
    <subcellularLocation>
        <location evidence="3">Cytoplasm</location>
    </subcellularLocation>
    <subcellularLocation>
        <location evidence="2">Nucleus</location>
    </subcellularLocation>
</comment>
<dbReference type="InterPro" id="IPR020084">
    <property type="entry name" value="NUDIX_hydrolase_CS"/>
</dbReference>
<reference evidence="29" key="1">
    <citation type="submission" date="2022-11" db="EMBL/GenBank/DDBJ databases">
        <title>Genome Sequence of Cubamyces cubensis.</title>
        <authorList>
            <person name="Buettner E."/>
        </authorList>
    </citation>
    <scope>NUCLEOTIDE SEQUENCE</scope>
    <source>
        <strain evidence="29">MPL-01</strain>
    </source>
</reference>
<comment type="catalytic activity">
    <reaction evidence="15">
        <text>2-oxo-ATP + H2O = 2-oxo-AMP + diphosphate + H(+)</text>
        <dbReference type="Rhea" id="RHEA:67392"/>
        <dbReference type="ChEBI" id="CHEBI:15377"/>
        <dbReference type="ChEBI" id="CHEBI:15378"/>
        <dbReference type="ChEBI" id="CHEBI:33019"/>
        <dbReference type="ChEBI" id="CHEBI:71395"/>
        <dbReference type="ChEBI" id="CHEBI:172878"/>
    </reaction>
    <physiologicalReaction direction="left-to-right" evidence="15">
        <dbReference type="Rhea" id="RHEA:67393"/>
    </physiologicalReaction>
</comment>
<evidence type="ECO:0000256" key="6">
    <source>
        <dbReference type="ARBA" id="ARBA00022490"/>
    </source>
</evidence>
<evidence type="ECO:0000256" key="19">
    <source>
        <dbReference type="ARBA" id="ARBA00030634"/>
    </source>
</evidence>
<sequence length="212" mass="23715">MSQQTLVLPPGLAHDRPLVEAASGGAENEWVKYDKVKQYTNAFVILDDKKVLLGLKKRGIGMGLWNGFGGKVDPGETPEQAAVRELQEEAGITAPLQQCGTLLFVVDGVDTAFDISVFNAYEYTGTVTESEEMRPEWFSIQKSMLPPHHPLTTIDHGEASETLPPIPLQTMWADDEFWLPLMFARRYFVGRADFGADNKMRRWWFAAEPTPA</sequence>
<keyword evidence="7" id="KW-0479">Metal-binding</keyword>
<accession>A0AAD7TUS1</accession>
<evidence type="ECO:0000256" key="21">
    <source>
        <dbReference type="ARBA" id="ARBA00031927"/>
    </source>
</evidence>
<evidence type="ECO:0000256" key="27">
    <source>
        <dbReference type="RuleBase" id="RU003476"/>
    </source>
</evidence>
<dbReference type="GO" id="GO:0008413">
    <property type="term" value="F:8-oxo-7,8-dihydroguanosine triphosphate pyrophosphatase activity"/>
    <property type="evidence" value="ECO:0007669"/>
    <property type="project" value="InterPro"/>
</dbReference>
<dbReference type="Gene3D" id="3.90.79.10">
    <property type="entry name" value="Nucleoside Triphosphate Pyrophosphohydrolase"/>
    <property type="match status" value="1"/>
</dbReference>
<evidence type="ECO:0000256" key="10">
    <source>
        <dbReference type="ARBA" id="ARBA00022884"/>
    </source>
</evidence>
<evidence type="ECO:0000256" key="9">
    <source>
        <dbReference type="ARBA" id="ARBA00022842"/>
    </source>
</evidence>
<evidence type="ECO:0000256" key="7">
    <source>
        <dbReference type="ARBA" id="ARBA00022723"/>
    </source>
</evidence>
<comment type="catalytic activity">
    <reaction evidence="24">
        <text>O(6)-methyl-dGTP + H2O = O(6)-methyl-dGMP + diphosphate + H(+)</text>
        <dbReference type="Rhea" id="RHEA:67600"/>
        <dbReference type="ChEBI" id="CHEBI:15377"/>
        <dbReference type="ChEBI" id="CHEBI:15378"/>
        <dbReference type="ChEBI" id="CHEBI:33019"/>
        <dbReference type="ChEBI" id="CHEBI:169974"/>
        <dbReference type="ChEBI" id="CHEBI:169975"/>
    </reaction>
    <physiologicalReaction direction="left-to-right" evidence="24">
        <dbReference type="Rhea" id="RHEA:67601"/>
    </physiologicalReaction>
</comment>
<dbReference type="InterPro" id="IPR020476">
    <property type="entry name" value="Nudix_hydrolase"/>
</dbReference>
<evidence type="ECO:0000256" key="3">
    <source>
        <dbReference type="ARBA" id="ARBA00004496"/>
    </source>
</evidence>
<dbReference type="InterPro" id="IPR000086">
    <property type="entry name" value="NUDIX_hydrolase_dom"/>
</dbReference>
<comment type="catalytic activity">
    <reaction evidence="12">
        <text>8-oxo-dATP + H2O = 8-oxo-dAMP + diphosphate + H(+)</text>
        <dbReference type="Rhea" id="RHEA:65396"/>
        <dbReference type="ChEBI" id="CHEBI:15377"/>
        <dbReference type="ChEBI" id="CHEBI:15378"/>
        <dbReference type="ChEBI" id="CHEBI:33019"/>
        <dbReference type="ChEBI" id="CHEBI:71361"/>
        <dbReference type="ChEBI" id="CHEBI:172871"/>
    </reaction>
    <physiologicalReaction direction="left-to-right" evidence="12">
        <dbReference type="Rhea" id="RHEA:65397"/>
    </physiologicalReaction>
</comment>
<gene>
    <name evidence="29" type="ORF">ONZ51_g5066</name>
</gene>
<evidence type="ECO:0000256" key="8">
    <source>
        <dbReference type="ARBA" id="ARBA00022801"/>
    </source>
</evidence>
<evidence type="ECO:0000256" key="1">
    <source>
        <dbReference type="ARBA" id="ARBA00001946"/>
    </source>
</evidence>
<comment type="catalytic activity">
    <reaction evidence="25">
        <text>N(6)-methyl-dATP + H2O = N(6)-methyl-dAMP + diphosphate + H(+)</text>
        <dbReference type="Rhea" id="RHEA:67604"/>
        <dbReference type="ChEBI" id="CHEBI:15377"/>
        <dbReference type="ChEBI" id="CHEBI:15378"/>
        <dbReference type="ChEBI" id="CHEBI:33019"/>
        <dbReference type="ChEBI" id="CHEBI:169976"/>
        <dbReference type="ChEBI" id="CHEBI:172872"/>
    </reaction>
    <physiologicalReaction direction="left-to-right" evidence="25">
        <dbReference type="Rhea" id="RHEA:67605"/>
    </physiologicalReaction>
</comment>
<name>A0AAD7TUS1_9APHY</name>
<dbReference type="GO" id="GO:0003723">
    <property type="term" value="F:RNA binding"/>
    <property type="evidence" value="ECO:0007669"/>
    <property type="project" value="UniProtKB-KW"/>
</dbReference>
<keyword evidence="9" id="KW-0460">Magnesium</keyword>
<comment type="function">
    <text evidence="26">Oxidized purine nucleoside triphosphate hydrolase which is a prominent sanitizer of the oxidized nucleotide pool. Catalyzes the hydrolysis of 2-oxo-dATP (2-hydroxy-dATP) into 2-oxo-dAMP. Also has a significant hydrolase activity toward 2-oxo-ATP, 8-oxo-dGTP and 8-oxo-dATP. Through the hydrolysis of oxidized purine nucleoside triphosphates, prevents their incorporation into DNA and the subsequent transversions A:T to C:G and G:C to T:A. Also catalyzes the hydrolysis of methylated purine nucleoside triphosphate preventing their integration into DNA. Through this antimutagenic activity protects cells from oxidative stress.</text>
</comment>
<dbReference type="EC" id="3.6.1.56" evidence="16"/>
<evidence type="ECO:0000256" key="2">
    <source>
        <dbReference type="ARBA" id="ARBA00004123"/>
    </source>
</evidence>
<evidence type="ECO:0000256" key="22">
    <source>
        <dbReference type="ARBA" id="ARBA00032071"/>
    </source>
</evidence>
<evidence type="ECO:0000313" key="29">
    <source>
        <dbReference type="EMBL" id="KAJ8482868.1"/>
    </source>
</evidence>
<comment type="catalytic activity">
    <reaction evidence="23">
        <text>N(6)-methyl-ATP + H2O = N(6)-methyl-AMP + diphosphate + H(+)</text>
        <dbReference type="Rhea" id="RHEA:67608"/>
        <dbReference type="ChEBI" id="CHEBI:15377"/>
        <dbReference type="ChEBI" id="CHEBI:15378"/>
        <dbReference type="ChEBI" id="CHEBI:33019"/>
        <dbReference type="ChEBI" id="CHEBI:144842"/>
        <dbReference type="ChEBI" id="CHEBI:172873"/>
    </reaction>
    <physiologicalReaction direction="left-to-right" evidence="23">
        <dbReference type="Rhea" id="RHEA:67609"/>
    </physiologicalReaction>
</comment>
<protein>
    <recommendedName>
        <fullName evidence="17">Oxidized purine nucleoside triphosphate hydrolase</fullName>
        <ecNumber evidence="16">3.6.1.56</ecNumber>
    </recommendedName>
    <alternativeName>
        <fullName evidence="21">2-hydroxy-dATP diphosphatase</fullName>
    </alternativeName>
    <alternativeName>
        <fullName evidence="20">7,8-dihydro-8-oxoguanine triphosphatase</fullName>
    </alternativeName>
    <alternativeName>
        <fullName evidence="19">8-oxo-dGTPase</fullName>
    </alternativeName>
    <alternativeName>
        <fullName evidence="22">Methylated purine nucleoside triphosphate hydrolase</fullName>
    </alternativeName>
    <alternativeName>
        <fullName evidence="18">Nucleoside diphosphate-linked moiety X motif 1</fullName>
    </alternativeName>
</protein>
<dbReference type="GO" id="GO:0008828">
    <property type="term" value="F:dATP diphosphatase activity"/>
    <property type="evidence" value="ECO:0007669"/>
    <property type="project" value="UniProtKB-EC"/>
</dbReference>
<dbReference type="Pfam" id="PF00293">
    <property type="entry name" value="NUDIX"/>
    <property type="match status" value="1"/>
</dbReference>
<evidence type="ECO:0000256" key="18">
    <source>
        <dbReference type="ARBA" id="ARBA00029673"/>
    </source>
</evidence>
<keyword evidence="8 27" id="KW-0378">Hydrolase</keyword>
<evidence type="ECO:0000256" key="24">
    <source>
        <dbReference type="ARBA" id="ARBA00048894"/>
    </source>
</evidence>
<dbReference type="SUPFAM" id="SSF55811">
    <property type="entry name" value="Nudix"/>
    <property type="match status" value="1"/>
</dbReference>